<dbReference type="EMBL" id="LACB01000399">
    <property type="protein sequence ID" value="KAJ9483770.1"/>
    <property type="molecule type" value="Genomic_DNA"/>
</dbReference>
<proteinExistence type="predicted"/>
<gene>
    <name evidence="1" type="ORF">VN97_g9627</name>
</gene>
<dbReference type="AlphaFoldDB" id="A0AAI9TBL8"/>
<organism evidence="1 2">
    <name type="scientific">Penicillium thymicola</name>
    <dbReference type="NCBI Taxonomy" id="293382"/>
    <lineage>
        <taxon>Eukaryota</taxon>
        <taxon>Fungi</taxon>
        <taxon>Dikarya</taxon>
        <taxon>Ascomycota</taxon>
        <taxon>Pezizomycotina</taxon>
        <taxon>Eurotiomycetes</taxon>
        <taxon>Eurotiomycetidae</taxon>
        <taxon>Eurotiales</taxon>
        <taxon>Aspergillaceae</taxon>
        <taxon>Penicillium</taxon>
    </lineage>
</organism>
<name>A0AAI9TBL8_PENTH</name>
<sequence>MLASFILNGPKGRLPLLRWAITRRKPNKPPFQGPIESWSVVAMLALSSGLCLSQESVHIFTCSANSKTFIDRGSQRSQISGP</sequence>
<keyword evidence="2" id="KW-1185">Reference proteome</keyword>
<comment type="caution">
    <text evidence="1">The sequence shown here is derived from an EMBL/GenBank/DDBJ whole genome shotgun (WGS) entry which is preliminary data.</text>
</comment>
<accession>A0AAI9TBL8</accession>
<protein>
    <submittedName>
        <fullName evidence="1">Uncharacterized protein</fullName>
    </submittedName>
</protein>
<evidence type="ECO:0000313" key="1">
    <source>
        <dbReference type="EMBL" id="KAJ9483770.1"/>
    </source>
</evidence>
<evidence type="ECO:0000313" key="2">
    <source>
        <dbReference type="Proteomes" id="UP001227192"/>
    </source>
</evidence>
<reference evidence="1" key="1">
    <citation type="submission" date="2015-06" db="EMBL/GenBank/DDBJ databases">
        <authorList>
            <person name="Nguyen H."/>
        </authorList>
    </citation>
    <scope>NUCLEOTIDE SEQUENCE</scope>
    <source>
        <strain evidence="1">DAOM 180753</strain>
    </source>
</reference>
<reference evidence="1" key="2">
    <citation type="journal article" date="2016" name="Fungal Biol.">
        <title>Ochratoxin A production by Penicillium thymicola.</title>
        <authorList>
            <person name="Nguyen H.D.T."/>
            <person name="McMullin D.R."/>
            <person name="Ponomareva E."/>
            <person name="Riley R."/>
            <person name="Pomraning K.R."/>
            <person name="Baker S.E."/>
            <person name="Seifert K.A."/>
        </authorList>
    </citation>
    <scope>NUCLEOTIDE SEQUENCE</scope>
    <source>
        <strain evidence="1">DAOM 180753</strain>
    </source>
</reference>
<dbReference type="Proteomes" id="UP001227192">
    <property type="component" value="Unassembled WGS sequence"/>
</dbReference>